<gene>
    <name evidence="1" type="ORF">WJX75_006834</name>
</gene>
<comment type="caution">
    <text evidence="1">The sequence shown here is derived from an EMBL/GenBank/DDBJ whole genome shotgun (WGS) entry which is preliminary data.</text>
</comment>
<sequence>MTWNYGFGLAKLGKASLAYGIRACHVNFFSFQITGSKMASKTRVAVCLLFAIALLASSATATATSTLEGDNVAALPLVLPVVNLGRKLASDGGSKAGPPPVKCTYAKGPKGINKVCT</sequence>
<proteinExistence type="predicted"/>
<reference evidence="1 2" key="1">
    <citation type="journal article" date="2024" name="Nat. Commun.">
        <title>Phylogenomics reveals the evolutionary origins of lichenization in chlorophyte algae.</title>
        <authorList>
            <person name="Puginier C."/>
            <person name="Libourel C."/>
            <person name="Otte J."/>
            <person name="Skaloud P."/>
            <person name="Haon M."/>
            <person name="Grisel S."/>
            <person name="Petersen M."/>
            <person name="Berrin J.G."/>
            <person name="Delaux P.M."/>
            <person name="Dal Grande F."/>
            <person name="Keller J."/>
        </authorList>
    </citation>
    <scope>NUCLEOTIDE SEQUENCE [LARGE SCALE GENOMIC DNA]</scope>
    <source>
        <strain evidence="1 2">SAG 216-7</strain>
    </source>
</reference>
<dbReference type="Proteomes" id="UP001491310">
    <property type="component" value="Unassembled WGS sequence"/>
</dbReference>
<name>A0ABR2YCB3_9CHLO</name>
<accession>A0ABR2YCB3</accession>
<organism evidence="1 2">
    <name type="scientific">Coccomyxa subellipsoidea</name>
    <dbReference type="NCBI Taxonomy" id="248742"/>
    <lineage>
        <taxon>Eukaryota</taxon>
        <taxon>Viridiplantae</taxon>
        <taxon>Chlorophyta</taxon>
        <taxon>core chlorophytes</taxon>
        <taxon>Trebouxiophyceae</taxon>
        <taxon>Trebouxiophyceae incertae sedis</taxon>
        <taxon>Coccomyxaceae</taxon>
        <taxon>Coccomyxa</taxon>
    </lineage>
</organism>
<keyword evidence="2" id="KW-1185">Reference proteome</keyword>
<evidence type="ECO:0000313" key="2">
    <source>
        <dbReference type="Proteomes" id="UP001491310"/>
    </source>
</evidence>
<protein>
    <submittedName>
        <fullName evidence="1">Uncharacterized protein</fullName>
    </submittedName>
</protein>
<evidence type="ECO:0000313" key="1">
    <source>
        <dbReference type="EMBL" id="KAK9902169.1"/>
    </source>
</evidence>
<dbReference type="EMBL" id="JALJOT010000016">
    <property type="protein sequence ID" value="KAK9902169.1"/>
    <property type="molecule type" value="Genomic_DNA"/>
</dbReference>